<accession>A0A852YTE5</accession>
<dbReference type="AlphaFoldDB" id="A0A852YTE5"/>
<feature type="region of interest" description="Disordered" evidence="1">
    <location>
        <begin position="206"/>
        <end position="238"/>
    </location>
</feature>
<feature type="compositionally biased region" description="Low complexity" evidence="1">
    <location>
        <begin position="106"/>
        <end position="116"/>
    </location>
</feature>
<feature type="compositionally biased region" description="Basic and acidic residues" evidence="1">
    <location>
        <begin position="130"/>
        <end position="139"/>
    </location>
</feature>
<feature type="compositionally biased region" description="Gly residues" evidence="1">
    <location>
        <begin position="227"/>
        <end position="238"/>
    </location>
</feature>
<dbReference type="EMBL" id="JACBYW010000001">
    <property type="protein sequence ID" value="NYH77370.1"/>
    <property type="molecule type" value="Genomic_DNA"/>
</dbReference>
<evidence type="ECO:0000313" key="3">
    <source>
        <dbReference type="Proteomes" id="UP000548304"/>
    </source>
</evidence>
<feature type="region of interest" description="Disordered" evidence="1">
    <location>
        <begin position="98"/>
        <end position="183"/>
    </location>
</feature>
<evidence type="ECO:0000313" key="2">
    <source>
        <dbReference type="EMBL" id="NYH77370.1"/>
    </source>
</evidence>
<protein>
    <submittedName>
        <fullName evidence="2">Uncharacterized protein</fullName>
    </submittedName>
</protein>
<proteinExistence type="predicted"/>
<feature type="compositionally biased region" description="Basic and acidic residues" evidence="1">
    <location>
        <begin position="159"/>
        <end position="169"/>
    </location>
</feature>
<reference evidence="2 3" key="1">
    <citation type="submission" date="2020-07" db="EMBL/GenBank/DDBJ databases">
        <title>Genomic Encyclopedia of Type Strains, Phase III (KMG-III): the genomes of soil and plant-associated and newly described type strains.</title>
        <authorList>
            <person name="Whitman W."/>
        </authorList>
    </citation>
    <scope>NUCLEOTIDE SEQUENCE [LARGE SCALE GENOMIC DNA]</scope>
    <source>
        <strain evidence="2 3">CECT 8576</strain>
    </source>
</reference>
<organism evidence="2 3">
    <name type="scientific">Actinopolyspora biskrensis</name>
    <dbReference type="NCBI Taxonomy" id="1470178"/>
    <lineage>
        <taxon>Bacteria</taxon>
        <taxon>Bacillati</taxon>
        <taxon>Actinomycetota</taxon>
        <taxon>Actinomycetes</taxon>
        <taxon>Actinopolysporales</taxon>
        <taxon>Actinopolysporaceae</taxon>
        <taxon>Actinopolyspora</taxon>
    </lineage>
</organism>
<gene>
    <name evidence="2" type="ORF">FHR84_000684</name>
</gene>
<keyword evidence="3" id="KW-1185">Reference proteome</keyword>
<evidence type="ECO:0000256" key="1">
    <source>
        <dbReference type="SAM" id="MobiDB-lite"/>
    </source>
</evidence>
<name>A0A852YTE5_9ACTN</name>
<dbReference type="Proteomes" id="UP000548304">
    <property type="component" value="Unassembled WGS sequence"/>
</dbReference>
<sequence length="238" mass="25260">MPGDPFAIPRMTVSGCGELHLVECDEYDRAGALTCRHRDQAVISRHHRTGRSRPERGACSLFGTGDGVRAFSRGLPVRFGCSASASRCSRSRISRISFGDPRVRPRSSVAAAPRSSGVDEPGAAVVGGLLRDRPSEVRRGPGPRPGGSAGRPSATVPDALRDDRGDHSARRSPRGAVARPARSRLDREIRCTARGVMSDECTALPRIRQPTGSPRCARPDAVEVLGGQPGEVRGGGVR</sequence>
<comment type="caution">
    <text evidence="2">The sequence shown here is derived from an EMBL/GenBank/DDBJ whole genome shotgun (WGS) entry which is preliminary data.</text>
</comment>